<dbReference type="EMBL" id="ML994624">
    <property type="protein sequence ID" value="KAF2188089.1"/>
    <property type="molecule type" value="Genomic_DNA"/>
</dbReference>
<dbReference type="PANTHER" id="PTHR37542">
    <property type="entry name" value="HELO DOMAIN-CONTAINING PROTEIN-RELATED"/>
    <property type="match status" value="1"/>
</dbReference>
<protein>
    <recommendedName>
        <fullName evidence="1">Protein kinase domain-containing protein</fullName>
    </recommendedName>
</protein>
<dbReference type="Proteomes" id="UP000800200">
    <property type="component" value="Unassembled WGS sequence"/>
</dbReference>
<feature type="domain" description="Protein kinase" evidence="1">
    <location>
        <begin position="1"/>
        <end position="127"/>
    </location>
</feature>
<dbReference type="OrthoDB" id="1911848at2759"/>
<dbReference type="Gene3D" id="1.10.510.10">
    <property type="entry name" value="Transferase(Phosphotransferase) domain 1"/>
    <property type="match status" value="1"/>
</dbReference>
<evidence type="ECO:0000313" key="2">
    <source>
        <dbReference type="EMBL" id="KAF2188089.1"/>
    </source>
</evidence>
<dbReference type="InterPro" id="IPR000719">
    <property type="entry name" value="Prot_kinase_dom"/>
</dbReference>
<dbReference type="GO" id="GO:0004672">
    <property type="term" value="F:protein kinase activity"/>
    <property type="evidence" value="ECO:0007669"/>
    <property type="project" value="InterPro"/>
</dbReference>
<gene>
    <name evidence="2" type="ORF">K469DRAFT_566510</name>
</gene>
<dbReference type="GO" id="GO:0005524">
    <property type="term" value="F:ATP binding"/>
    <property type="evidence" value="ECO:0007669"/>
    <property type="project" value="InterPro"/>
</dbReference>
<dbReference type="PANTHER" id="PTHR37542:SF1">
    <property type="entry name" value="PRION-INHIBITION AND PROPAGATION HELO DOMAIN-CONTAINING PROTEIN"/>
    <property type="match status" value="1"/>
</dbReference>
<reference evidence="2" key="1">
    <citation type="journal article" date="2020" name="Stud. Mycol.">
        <title>101 Dothideomycetes genomes: a test case for predicting lifestyles and emergence of pathogens.</title>
        <authorList>
            <person name="Haridas S."/>
            <person name="Albert R."/>
            <person name="Binder M."/>
            <person name="Bloem J."/>
            <person name="Labutti K."/>
            <person name="Salamov A."/>
            <person name="Andreopoulos B."/>
            <person name="Baker S."/>
            <person name="Barry K."/>
            <person name="Bills G."/>
            <person name="Bluhm B."/>
            <person name="Cannon C."/>
            <person name="Castanera R."/>
            <person name="Culley D."/>
            <person name="Daum C."/>
            <person name="Ezra D."/>
            <person name="Gonzalez J."/>
            <person name="Henrissat B."/>
            <person name="Kuo A."/>
            <person name="Liang C."/>
            <person name="Lipzen A."/>
            <person name="Lutzoni F."/>
            <person name="Magnuson J."/>
            <person name="Mondo S."/>
            <person name="Nolan M."/>
            <person name="Ohm R."/>
            <person name="Pangilinan J."/>
            <person name="Park H.-J."/>
            <person name="Ramirez L."/>
            <person name="Alfaro M."/>
            <person name="Sun H."/>
            <person name="Tritt A."/>
            <person name="Yoshinaga Y."/>
            <person name="Zwiers L.-H."/>
            <person name="Turgeon B."/>
            <person name="Goodwin S."/>
            <person name="Spatafora J."/>
            <person name="Crous P."/>
            <person name="Grigoriev I."/>
        </authorList>
    </citation>
    <scope>NUCLEOTIDE SEQUENCE</scope>
    <source>
        <strain evidence="2">CBS 207.26</strain>
    </source>
</reference>
<evidence type="ECO:0000313" key="3">
    <source>
        <dbReference type="Proteomes" id="UP000800200"/>
    </source>
</evidence>
<keyword evidence="3" id="KW-1185">Reference proteome</keyword>
<dbReference type="PROSITE" id="PS50011">
    <property type="entry name" value="PROTEIN_KINASE_DOM"/>
    <property type="match status" value="1"/>
</dbReference>
<organism evidence="2 3">
    <name type="scientific">Zopfia rhizophila CBS 207.26</name>
    <dbReference type="NCBI Taxonomy" id="1314779"/>
    <lineage>
        <taxon>Eukaryota</taxon>
        <taxon>Fungi</taxon>
        <taxon>Dikarya</taxon>
        <taxon>Ascomycota</taxon>
        <taxon>Pezizomycotina</taxon>
        <taxon>Dothideomycetes</taxon>
        <taxon>Dothideomycetes incertae sedis</taxon>
        <taxon>Zopfiaceae</taxon>
        <taxon>Zopfia</taxon>
    </lineage>
</organism>
<proteinExistence type="predicted"/>
<evidence type="ECO:0000259" key="1">
    <source>
        <dbReference type="PROSITE" id="PS50011"/>
    </source>
</evidence>
<dbReference type="AlphaFoldDB" id="A0A6A6EC02"/>
<dbReference type="SUPFAM" id="SSF56112">
    <property type="entry name" value="Protein kinase-like (PK-like)"/>
    <property type="match status" value="1"/>
</dbReference>
<accession>A0A6A6EC02</accession>
<sequence length="127" mass="14524">MAKTVAKSSWHLHTVSWIHKGVRSKNIVFLTKLDTTVDFDTPHLIGLEYSRHNDDATSYAAVDEDPEKNLYRHLEWQGPPSTRFKKSHDLYSLGLVLLEIGVWKTLGNIVQTHMPLTDDTPEGRMIL</sequence>
<name>A0A6A6EC02_9PEZI</name>
<dbReference type="InterPro" id="IPR011009">
    <property type="entry name" value="Kinase-like_dom_sf"/>
</dbReference>